<dbReference type="EMBL" id="CP109966">
    <property type="protein sequence ID" value="WAJ71902.1"/>
    <property type="molecule type" value="Genomic_DNA"/>
</dbReference>
<feature type="domain" description="Gylcosyl hydrolase 115 C-terminal" evidence="4">
    <location>
        <begin position="976"/>
        <end position="1150"/>
    </location>
</feature>
<dbReference type="PROSITE" id="PS51257">
    <property type="entry name" value="PROKAR_LIPOPROTEIN"/>
    <property type="match status" value="1"/>
</dbReference>
<sequence length="1154" mass="129761">MLSNLARNIHKVVKVGSAFVLVSSLALTACQSTKQSDNKPVAKAVTKITINNTGREYVTTTDTTGASFPLVSEGVAAKVWVSDQDHPGVLRIANNLQTDISKVTGVTPQRVDSEQLSGSVVIIGTIGQSSIVDKLISQNKIDASQVSGRWDTYALQTVVNPLPNVDKALVIFGSNKRGTMYGMYELSENIGVSPWYWWADVPVKTSDNLFVKPGFHFSKEPVVKYRGIFINDDWALMRWAQEKFGGYNAKMYAHVYDLMLRLRANYLWPGMLGKSIYRDDPESARLANELGIVLGTSHHEPMTRAHSDWSRGKKNYGNAEWDYSSNEEGLKKFWREGIERNKDYEVLITMGMRGDGDTGMEGNVEDNMAIMEKIVADQRQIIAEVKGQPAEEVPQVWALYKEVQNYYEQGMKVPDDVILLWCDDNWGNLRRIPTAEERKRPGGAGIYYHFDYHGAPRSYEWINTNPLPKIWEQMNLAYEYNANKIWVANVGDIKPMEVPTEFFLKMAWDPKAMSKDKLNQFLVEWAEREFGQTYAAQIADIVAKYAKYNAWRKPELLSPNTFSLVNYKEAERVQQGWKAITEQAEAIYKTLPEQYRDAFYQLVLYPTKASGNLTDMYITAGRNYLYANQGRASTNNLAETVQQQFALNESMINEYHTIANGKWNQMMSYPFVGYKSWNAPKKNTMPELVTIKLPNDEVMGVSVEGTEFAWPEMLEKNTITFELENFANQTKFPPFTVIEDSSASGGKAVVWPENSAELAMTTPLDNQDGQFQFHFELSKAAKVKFQLRVSAANTHDDSLFFKLDSGKWLVKNNLKASSGYLTLDMTTFNRVSAGKHTISIMRREDGLKLDRAYLTAYAGEITSEQAQPGAVAELPTYDAINQQTYWIDVFKRGSSEIKYDISATEPWVKLSKPTTNESGDKRYWVNIDWDKAPIGSHTAKVIVKQKGGQTVSVLVNTVRSKKYTKEAVKAHGGLTGPIVFAAESYSNHVANNGVSWQKIPDYGRGVSGMSVFPALSESVTPGKNAPFMEYDVLITQAGTYTVDVVTGIALNVQPDRGVSFAVSFDQQAPVIVDAFAGQEYKDPNARKDKSSPAILSWYEWVRNNARTMSSEHKIDKPGIHKLKVWMIDPGVVIEKIIIHQGDVQTSYLGPVVKQ</sequence>
<feature type="domain" description="Alpha glucuronidase N-terminal" evidence="3">
    <location>
        <begin position="81"/>
        <end position="186"/>
    </location>
</feature>
<evidence type="ECO:0000313" key="6">
    <source>
        <dbReference type="Proteomes" id="UP001163726"/>
    </source>
</evidence>
<dbReference type="Gene3D" id="2.60.120.1620">
    <property type="match status" value="1"/>
</dbReference>
<name>A0ABY7AQS9_9ALTE</name>
<dbReference type="Gene3D" id="3.20.20.520">
    <property type="entry name" value="Glycosyl hydrolase family 115"/>
    <property type="match status" value="1"/>
</dbReference>
<dbReference type="InterPro" id="IPR005154">
    <property type="entry name" value="Glyco_hydro_67_aGlcAse_N"/>
</dbReference>
<dbReference type="Gene3D" id="3.30.379.10">
    <property type="entry name" value="Chitobiase/beta-hexosaminidase domain 2-like"/>
    <property type="match status" value="1"/>
</dbReference>
<dbReference type="Pfam" id="PF03648">
    <property type="entry name" value="Glyco_hydro_67N"/>
    <property type="match status" value="1"/>
</dbReference>
<dbReference type="InterPro" id="IPR041437">
    <property type="entry name" value="GH115_C"/>
</dbReference>
<keyword evidence="2" id="KW-0732">Signal</keyword>
<keyword evidence="1 5" id="KW-0378">Hydrolase</keyword>
<geneLocation type="plasmid" evidence="5 6">
    <name>pCadTS8_1</name>
</geneLocation>
<evidence type="ECO:0000256" key="2">
    <source>
        <dbReference type="SAM" id="SignalP"/>
    </source>
</evidence>
<dbReference type="PANTHER" id="PTHR37842">
    <property type="match status" value="1"/>
</dbReference>
<dbReference type="PANTHER" id="PTHR37842:SF2">
    <property type="entry name" value="GYLCOSYL HYDROLASE 115 C-TERMINAL DOMAIN-CONTAINING PROTEIN"/>
    <property type="match status" value="1"/>
</dbReference>
<dbReference type="Gene3D" id="2.60.120.260">
    <property type="entry name" value="Galactose-binding domain-like"/>
    <property type="match status" value="1"/>
</dbReference>
<dbReference type="Pfam" id="PF17829">
    <property type="entry name" value="GH115_C"/>
    <property type="match status" value="1"/>
</dbReference>
<feature type="signal peptide" evidence="2">
    <location>
        <begin position="1"/>
        <end position="29"/>
    </location>
</feature>
<protein>
    <submittedName>
        <fullName evidence="5">Glycosyl hydrolase 115 family protein</fullName>
    </submittedName>
</protein>
<dbReference type="InterPro" id="IPR029018">
    <property type="entry name" value="Hex-like_dom2"/>
</dbReference>
<dbReference type="RefSeq" id="WP_268076623.1">
    <property type="nucleotide sequence ID" value="NZ_CP109966.1"/>
</dbReference>
<proteinExistence type="predicted"/>
<reference evidence="5" key="1">
    <citation type="submission" date="2022-10" db="EMBL/GenBank/DDBJ databases">
        <title>Catenovulum adriacola sp. nov. isolated in the Harbour of Susak.</title>
        <authorList>
            <person name="Schoch T."/>
            <person name="Reich S.J."/>
            <person name="Stoeferle S."/>
            <person name="Flaiz M."/>
            <person name="Kazda M."/>
            <person name="Riedel C.U."/>
            <person name="Duerre P."/>
        </authorList>
    </citation>
    <scope>NUCLEOTIDE SEQUENCE</scope>
    <source>
        <strain evidence="5">TS8</strain>
        <plasmid evidence="5">pCadTS8_1</plasmid>
    </source>
</reference>
<evidence type="ECO:0000259" key="3">
    <source>
        <dbReference type="Pfam" id="PF03648"/>
    </source>
</evidence>
<dbReference type="Gene3D" id="1.20.58.2150">
    <property type="match status" value="1"/>
</dbReference>
<evidence type="ECO:0000313" key="5">
    <source>
        <dbReference type="EMBL" id="WAJ71902.1"/>
    </source>
</evidence>
<evidence type="ECO:0000259" key="4">
    <source>
        <dbReference type="Pfam" id="PF17829"/>
    </source>
</evidence>
<feature type="chain" id="PRO_5046172704" evidence="2">
    <location>
        <begin position="30"/>
        <end position="1154"/>
    </location>
</feature>
<keyword evidence="6" id="KW-1185">Reference proteome</keyword>
<dbReference type="Proteomes" id="UP001163726">
    <property type="component" value="Plasmid pCadTS8_1"/>
</dbReference>
<dbReference type="Pfam" id="PF15979">
    <property type="entry name" value="Glyco_hydro_115"/>
    <property type="match status" value="1"/>
</dbReference>
<keyword evidence="5" id="KW-0614">Plasmid</keyword>
<accession>A0ABY7AQS9</accession>
<evidence type="ECO:0000256" key="1">
    <source>
        <dbReference type="ARBA" id="ARBA00022801"/>
    </source>
</evidence>
<dbReference type="SUPFAM" id="SSF55545">
    <property type="entry name" value="beta-N-acetylhexosaminidase-like domain"/>
    <property type="match status" value="1"/>
</dbReference>
<dbReference type="InterPro" id="IPR031924">
    <property type="entry name" value="GH115"/>
</dbReference>
<gene>
    <name evidence="5" type="ORF">OLW01_14330</name>
</gene>
<organism evidence="5 6">
    <name type="scientific">Catenovulum adriaticum</name>
    <dbReference type="NCBI Taxonomy" id="2984846"/>
    <lineage>
        <taxon>Bacteria</taxon>
        <taxon>Pseudomonadati</taxon>
        <taxon>Pseudomonadota</taxon>
        <taxon>Gammaproteobacteria</taxon>
        <taxon>Alteromonadales</taxon>
        <taxon>Alteromonadaceae</taxon>
        <taxon>Catenovulum</taxon>
    </lineage>
</organism>
<dbReference type="GO" id="GO:0016787">
    <property type="term" value="F:hydrolase activity"/>
    <property type="evidence" value="ECO:0007669"/>
    <property type="project" value="UniProtKB-KW"/>
</dbReference>
<dbReference type="InterPro" id="IPR042301">
    <property type="entry name" value="GH115_sf"/>
</dbReference>